<feature type="region of interest" description="Disordered" evidence="1">
    <location>
        <begin position="613"/>
        <end position="671"/>
    </location>
</feature>
<name>A0A366QGK0_9HYPO</name>
<feature type="compositionally biased region" description="Polar residues" evidence="1">
    <location>
        <begin position="377"/>
        <end position="394"/>
    </location>
</feature>
<feature type="compositionally biased region" description="Basic and acidic residues" evidence="1">
    <location>
        <begin position="1391"/>
        <end position="1411"/>
    </location>
</feature>
<dbReference type="OrthoDB" id="4889313at2759"/>
<feature type="compositionally biased region" description="Basic and acidic residues" evidence="1">
    <location>
        <begin position="630"/>
        <end position="646"/>
    </location>
</feature>
<proteinExistence type="predicted"/>
<organism evidence="2 3">
    <name type="scientific">Fusarium coffeatum</name>
    <dbReference type="NCBI Taxonomy" id="231269"/>
    <lineage>
        <taxon>Eukaryota</taxon>
        <taxon>Fungi</taxon>
        <taxon>Dikarya</taxon>
        <taxon>Ascomycota</taxon>
        <taxon>Pezizomycotina</taxon>
        <taxon>Sordariomycetes</taxon>
        <taxon>Hypocreomycetidae</taxon>
        <taxon>Hypocreales</taxon>
        <taxon>Nectriaceae</taxon>
        <taxon>Fusarium</taxon>
        <taxon>Fusarium incarnatum-equiseti species complex</taxon>
    </lineage>
</organism>
<reference evidence="2 3" key="1">
    <citation type="submission" date="2018-06" db="EMBL/GenBank/DDBJ databases">
        <title>Fusarium incarnatum-equiseti species complex species 28.</title>
        <authorList>
            <person name="Gardiner D.M."/>
        </authorList>
    </citation>
    <scope>NUCLEOTIDE SEQUENCE [LARGE SCALE GENOMIC DNA]</scope>
    <source>
        <strain evidence="2 3">FIESC_28</strain>
    </source>
</reference>
<comment type="caution">
    <text evidence="2">The sequence shown here is derived from an EMBL/GenBank/DDBJ whole genome shotgun (WGS) entry which is preliminary data.</text>
</comment>
<feature type="compositionally biased region" description="Polar residues" evidence="1">
    <location>
        <begin position="1076"/>
        <end position="1086"/>
    </location>
</feature>
<feature type="region of interest" description="Disordered" evidence="1">
    <location>
        <begin position="360"/>
        <end position="433"/>
    </location>
</feature>
<feature type="compositionally biased region" description="Polar residues" evidence="1">
    <location>
        <begin position="1149"/>
        <end position="1168"/>
    </location>
</feature>
<feature type="compositionally biased region" description="Polar residues" evidence="1">
    <location>
        <begin position="1359"/>
        <end position="1376"/>
    </location>
</feature>
<feature type="compositionally biased region" description="Basic and acidic residues" evidence="1">
    <location>
        <begin position="366"/>
        <end position="376"/>
    </location>
</feature>
<accession>A0A366QGK0</accession>
<evidence type="ECO:0000313" key="2">
    <source>
        <dbReference type="EMBL" id="RBR04064.1"/>
    </source>
</evidence>
<feature type="compositionally biased region" description="Polar residues" evidence="1">
    <location>
        <begin position="934"/>
        <end position="945"/>
    </location>
</feature>
<dbReference type="Proteomes" id="UP000253153">
    <property type="component" value="Unassembled WGS sequence"/>
</dbReference>
<feature type="region of interest" description="Disordered" evidence="1">
    <location>
        <begin position="1356"/>
        <end position="1411"/>
    </location>
</feature>
<evidence type="ECO:0000313" key="3">
    <source>
        <dbReference type="Proteomes" id="UP000253153"/>
    </source>
</evidence>
<dbReference type="RefSeq" id="XP_031010177.1">
    <property type="nucleotide sequence ID" value="XM_031165761.1"/>
</dbReference>
<keyword evidence="3" id="KW-1185">Reference proteome</keyword>
<evidence type="ECO:0000256" key="1">
    <source>
        <dbReference type="SAM" id="MobiDB-lite"/>
    </source>
</evidence>
<dbReference type="GeneID" id="42001057"/>
<feature type="region of interest" description="Disordered" evidence="1">
    <location>
        <begin position="540"/>
        <end position="560"/>
    </location>
</feature>
<feature type="compositionally biased region" description="Basic and acidic residues" evidence="1">
    <location>
        <begin position="417"/>
        <end position="431"/>
    </location>
</feature>
<feature type="region of interest" description="Disordered" evidence="1">
    <location>
        <begin position="911"/>
        <end position="945"/>
    </location>
</feature>
<protein>
    <submittedName>
        <fullName evidence="2">Uncharacterized protein</fullName>
    </submittedName>
</protein>
<dbReference type="EMBL" id="QKXC01000441">
    <property type="protein sequence ID" value="RBR04064.1"/>
    <property type="molecule type" value="Genomic_DNA"/>
</dbReference>
<feature type="region of interest" description="Disordered" evidence="1">
    <location>
        <begin position="1059"/>
        <end position="1218"/>
    </location>
</feature>
<feature type="compositionally biased region" description="Polar residues" evidence="1">
    <location>
        <begin position="544"/>
        <end position="555"/>
    </location>
</feature>
<gene>
    <name evidence="2" type="ORF">FIESC28_11641</name>
</gene>
<sequence length="1411" mass="158477">MPPYAADLEAWWLGSGYDAIKDLIDGTADDLNPQQCGFAQQMRRRLLSFDNDSSVRAQIIKDWPAIRITRGVDYDANTRKYAKYIASTIFRKPQNGGINFDLAMNGLGYLDAMEIRRLRLLKATHTAIEAASPRECRPPMLKELERMSSANFKHLHAGLRICILTQELTKDIKQRKEVTQIMALLNALVPSAVLLGNDDDIDPTPHSSGVRDSVRFSVFEHLTSKDCFSRERQEVIQMKLRCWCDTPDYPRARDAMVRYCEEFKKLEPVCLNITNDLERRKGDNGLYHYHAVSADSIMVSGTDTSIGYDRPPVDSSKLNNVVLTQNTSLASQVSTKTSAITGPLLAFHPLLRGVLNKIMKKKHHRPDSPHKKRSEDTPFQQLNGSMSGSNTIRSNQKEYPRIPTSKTSRSEPFVGVEHWKSSAEDNRHEAPHLSPGVLHSLESPAAPNAQGLSVQKAVTETESLSRPTWKLVKPRISSMEYARMYLTEKSLAERDNRERRLPRYDAEWFWTQNHEKFLIIPRIPDTIRRDIISDDFNPVIGTDGETSNRGRQVSTPFPEKHYTGPMRLSLHLGKTPDLLPLFTDKSDFNGGDKKAPHTQWPIKRIESCNSADVRDGKGLAIPHRGPAGGRVEDWRPMSEDQKDRCEISNVTTPVSGGFSDHKKTFSQPKSATGGDISVCLPSASEARDEYCSRVASVGGKNGSSAFQKSSEMESLIRYSDQVDGELQGDVGNFVLSRQLSSVCTKNLSVLGFATPKTKGKMIEPTPDPLTITDGRSPLARFPIAIQPTHRLTPGTLTERVVGDSGGQFVSEDVRQARLISSPCDKPHQGLKADLWDIDAESMISEFQPEPLQIKRQRPRANADDDRRWSGMFDELKTDVSSTVGRIKIKTSCDHSKAMDYKFATVDNGDDDHDNHTVTEGDRTPRALDNMIPNLANTTPTPRGLQRSASTIITPTQSTRRLRHQVSHNLENTEHSGFTPEHLQENVIHGTFPRSGIMLNLQDTQARLRYPLQDPGEDQLSRSLDETTPKIRSFHDAHDEDHYKQYSVKEWVKSIATTPRRHRIVSHSGVKDDTDPSVLSDQIGSHDTLNHQDTRLFAPPSTRDFSQRTGSKHTPSKAHQNLEQQFDTQSEARSPLPHTGEQKFAHRRTPSTTKQHSTGVPRTPSSGIGSNLRRMRSDHGAPATPRTLASPQLAWRPFDDDQPEPPCSSPWLSGHREDKQEIEKRRAFFREKVERELEGRQSPKRPSRKSSFGSIATRDHEIRKSLALDSRTSNESLVAWRNFIQDAPEPLFSSPPPPVPPLPTGSQLDLALNRLQQAQTPSRAVIDDRVSPITSYRARKPHGLRVDTDWARKAIRDGTRTPSRNTGATPASGNSLRTAFRLNGRRMSHGRTTAEEERQVYGRDDEVISRRS</sequence>
<feature type="compositionally biased region" description="Basic and acidic residues" evidence="1">
    <location>
        <begin position="912"/>
        <end position="925"/>
    </location>
</feature>
<feature type="compositionally biased region" description="Polar residues" evidence="1">
    <location>
        <begin position="1116"/>
        <end position="1131"/>
    </location>
</feature>
<feature type="region of interest" description="Disordered" evidence="1">
    <location>
        <begin position="1232"/>
        <end position="1255"/>
    </location>
</feature>